<dbReference type="PANTHER" id="PTHR11571:SF256">
    <property type="entry name" value="GST C-TERMINAL DOMAIN-CONTAINING PROTEIN-RELATED"/>
    <property type="match status" value="1"/>
</dbReference>
<evidence type="ECO:0000259" key="6">
    <source>
        <dbReference type="PROSITE" id="PS50405"/>
    </source>
</evidence>
<gene>
    <name evidence="7" type="ORF">PAPOLLO_LOCUS2467</name>
</gene>
<feature type="domain" description="GST N-terminal" evidence="5">
    <location>
        <begin position="153"/>
        <end position="239"/>
    </location>
</feature>
<dbReference type="GO" id="GO:0006749">
    <property type="term" value="P:glutathione metabolic process"/>
    <property type="evidence" value="ECO:0007669"/>
    <property type="project" value="TreeGrafter"/>
</dbReference>
<dbReference type="GO" id="GO:0004364">
    <property type="term" value="F:glutathione transferase activity"/>
    <property type="evidence" value="ECO:0007669"/>
    <property type="project" value="UniProtKB-EC"/>
</dbReference>
<dbReference type="InterPro" id="IPR004045">
    <property type="entry name" value="Glutathione_S-Trfase_N"/>
</dbReference>
<dbReference type="InterPro" id="IPR004046">
    <property type="entry name" value="GST_C"/>
</dbReference>
<dbReference type="InterPro" id="IPR050213">
    <property type="entry name" value="GST_superfamily"/>
</dbReference>
<evidence type="ECO:0000313" key="7">
    <source>
        <dbReference type="EMBL" id="CAG4942572.1"/>
    </source>
</evidence>
<proteinExistence type="inferred from homology"/>
<sequence>MGLQYVPIKSAQESAVKINYNGHSRPTRMPEMHYHSETEAVPFQSSKQDETEHQQLVEAPIAVPNAVSERCRKEHLGSDNKRKGSKTEHCLERVEATQSTAVPYTPVDILTCADGGDVSEPSRTSDNQTAVSLYAAAVALCTEDRVLLKQKMPKIKFYYFNLKALGESCRLLLAYAGEEFEDIRVSMEEWEEMKPNAAVVHYEKDPTVKAKKHEEFSKNLYPTVLKKLNEIIEQNNGHLALGKLTWADFVFAGVYDYLKKMLQMSDLDEKYPSFKKLKETVVTLPKVKEFCANVPTSTYDF</sequence>
<evidence type="ECO:0000256" key="3">
    <source>
        <dbReference type="ARBA" id="ARBA00038317"/>
    </source>
</evidence>
<dbReference type="PROSITE" id="PS50405">
    <property type="entry name" value="GST_CTER"/>
    <property type="match status" value="1"/>
</dbReference>
<dbReference type="AlphaFoldDB" id="A0A8S3W5M7"/>
<comment type="similarity">
    <text evidence="3">Belongs to the GST superfamily. Sigma family.</text>
</comment>
<dbReference type="CDD" id="cd03192">
    <property type="entry name" value="GST_C_Sigma_like"/>
    <property type="match status" value="1"/>
</dbReference>
<evidence type="ECO:0000313" key="8">
    <source>
        <dbReference type="Proteomes" id="UP000691718"/>
    </source>
</evidence>
<evidence type="ECO:0000259" key="5">
    <source>
        <dbReference type="PROSITE" id="PS50404"/>
    </source>
</evidence>
<dbReference type="EMBL" id="CAJQZP010000171">
    <property type="protein sequence ID" value="CAG4942572.1"/>
    <property type="molecule type" value="Genomic_DNA"/>
</dbReference>
<organism evidence="7 8">
    <name type="scientific">Parnassius apollo</name>
    <name type="common">Apollo butterfly</name>
    <name type="synonym">Papilio apollo</name>
    <dbReference type="NCBI Taxonomy" id="110799"/>
    <lineage>
        <taxon>Eukaryota</taxon>
        <taxon>Metazoa</taxon>
        <taxon>Ecdysozoa</taxon>
        <taxon>Arthropoda</taxon>
        <taxon>Hexapoda</taxon>
        <taxon>Insecta</taxon>
        <taxon>Pterygota</taxon>
        <taxon>Neoptera</taxon>
        <taxon>Endopterygota</taxon>
        <taxon>Lepidoptera</taxon>
        <taxon>Glossata</taxon>
        <taxon>Ditrysia</taxon>
        <taxon>Papilionoidea</taxon>
        <taxon>Papilionidae</taxon>
        <taxon>Parnassiinae</taxon>
        <taxon>Parnassini</taxon>
        <taxon>Parnassius</taxon>
        <taxon>Parnassius</taxon>
    </lineage>
</organism>
<protein>
    <recommendedName>
        <fullName evidence="2">glutathione transferase</fullName>
        <ecNumber evidence="2">2.5.1.18</ecNumber>
    </recommendedName>
</protein>
<reference evidence="7" key="1">
    <citation type="submission" date="2021-04" db="EMBL/GenBank/DDBJ databases">
        <authorList>
            <person name="Tunstrom K."/>
        </authorList>
    </citation>
    <scope>NUCLEOTIDE SEQUENCE</scope>
</reference>
<dbReference type="EC" id="2.5.1.18" evidence="2"/>
<comment type="caution">
    <text evidence="7">The sequence shown here is derived from an EMBL/GenBank/DDBJ whole genome shotgun (WGS) entry which is preliminary data.</text>
</comment>
<dbReference type="InterPro" id="IPR010987">
    <property type="entry name" value="Glutathione-S-Trfase_C-like"/>
</dbReference>
<comment type="catalytic activity">
    <reaction evidence="4">
        <text>RX + glutathione = an S-substituted glutathione + a halide anion + H(+)</text>
        <dbReference type="Rhea" id="RHEA:16437"/>
        <dbReference type="ChEBI" id="CHEBI:15378"/>
        <dbReference type="ChEBI" id="CHEBI:16042"/>
        <dbReference type="ChEBI" id="CHEBI:17792"/>
        <dbReference type="ChEBI" id="CHEBI:57925"/>
        <dbReference type="ChEBI" id="CHEBI:90779"/>
        <dbReference type="EC" id="2.5.1.18"/>
    </reaction>
</comment>
<evidence type="ECO:0000256" key="1">
    <source>
        <dbReference type="ARBA" id="ARBA00011738"/>
    </source>
</evidence>
<keyword evidence="8" id="KW-1185">Reference proteome</keyword>
<feature type="domain" description="GST C-terminal" evidence="6">
    <location>
        <begin position="175"/>
        <end position="301"/>
    </location>
</feature>
<dbReference type="PANTHER" id="PTHR11571">
    <property type="entry name" value="GLUTATHIONE S-TRANSFERASE"/>
    <property type="match status" value="1"/>
</dbReference>
<comment type="subunit">
    <text evidence="1">Homodimer.</text>
</comment>
<evidence type="ECO:0000256" key="2">
    <source>
        <dbReference type="ARBA" id="ARBA00012452"/>
    </source>
</evidence>
<evidence type="ECO:0000256" key="4">
    <source>
        <dbReference type="ARBA" id="ARBA00047960"/>
    </source>
</evidence>
<dbReference type="FunFam" id="1.20.1050.10:FF:000030">
    <property type="entry name" value="Glutathione S-transferase S1"/>
    <property type="match status" value="1"/>
</dbReference>
<name>A0A8S3W5M7_PARAO</name>
<accession>A0A8S3W5M7</accession>
<dbReference type="OrthoDB" id="414243at2759"/>
<dbReference type="PROSITE" id="PS50404">
    <property type="entry name" value="GST_NTER"/>
    <property type="match status" value="1"/>
</dbReference>
<dbReference type="Proteomes" id="UP000691718">
    <property type="component" value="Unassembled WGS sequence"/>
</dbReference>
<dbReference type="CDD" id="cd03039">
    <property type="entry name" value="GST_N_Sigma_like"/>
    <property type="match status" value="1"/>
</dbReference>
<dbReference type="Pfam" id="PF14497">
    <property type="entry name" value="GST_C_3"/>
    <property type="match status" value="1"/>
</dbReference>